<dbReference type="OrthoDB" id="482456at2"/>
<proteinExistence type="predicted"/>
<keyword evidence="4" id="KW-1185">Reference proteome</keyword>
<evidence type="ECO:0000256" key="2">
    <source>
        <dbReference type="ARBA" id="ARBA00023239"/>
    </source>
</evidence>
<organism evidence="3 4">
    <name type="scientific">Corynebacterium stationis</name>
    <dbReference type="NCBI Taxonomy" id="1705"/>
    <lineage>
        <taxon>Bacteria</taxon>
        <taxon>Bacillati</taxon>
        <taxon>Actinomycetota</taxon>
        <taxon>Actinomycetes</taxon>
        <taxon>Mycobacteriales</taxon>
        <taxon>Corynebacteriaceae</taxon>
        <taxon>Corynebacterium</taxon>
    </lineage>
</organism>
<dbReference type="AlphaFoldDB" id="A0A177IUI5"/>
<dbReference type="GO" id="GO:0046872">
    <property type="term" value="F:metal ion binding"/>
    <property type="evidence" value="ECO:0007669"/>
    <property type="project" value="UniProtKB-KW"/>
</dbReference>
<evidence type="ECO:0000313" key="3">
    <source>
        <dbReference type="EMBL" id="OAH32483.1"/>
    </source>
</evidence>
<dbReference type="Proteomes" id="UP000076947">
    <property type="component" value="Unassembled WGS sequence"/>
</dbReference>
<evidence type="ECO:0000313" key="4">
    <source>
        <dbReference type="Proteomes" id="UP000076947"/>
    </source>
</evidence>
<dbReference type="PANTHER" id="PTHR33542:SF5">
    <property type="entry name" value="FERROCHELATASE CHE1"/>
    <property type="match status" value="1"/>
</dbReference>
<reference evidence="4" key="1">
    <citation type="submission" date="2016-02" db="EMBL/GenBank/DDBJ databases">
        <authorList>
            <person name="Kaur G."/>
            <person name="Nair G.R."/>
            <person name="Mayilraj S."/>
        </authorList>
    </citation>
    <scope>NUCLEOTIDE SEQUENCE [LARGE SCALE GENOMIC DNA]</scope>
    <source>
        <strain evidence="4">GA-15</strain>
    </source>
</reference>
<comment type="caution">
    <text evidence="3">The sequence shown here is derived from an EMBL/GenBank/DDBJ whole genome shotgun (WGS) entry which is preliminary data.</text>
</comment>
<accession>A0A177IUI5</accession>
<keyword evidence="1" id="KW-0479">Metal-binding</keyword>
<dbReference type="InterPro" id="IPR002762">
    <property type="entry name" value="CbiX-like"/>
</dbReference>
<dbReference type="SUPFAM" id="SSF53800">
    <property type="entry name" value="Chelatase"/>
    <property type="match status" value="1"/>
</dbReference>
<dbReference type="CDD" id="cd03416">
    <property type="entry name" value="CbiX_SirB_N"/>
    <property type="match status" value="1"/>
</dbReference>
<gene>
    <name evidence="3" type="ORF">AYJ05_02055</name>
</gene>
<keyword evidence="2" id="KW-0456">Lyase</keyword>
<evidence type="ECO:0000256" key="1">
    <source>
        <dbReference type="ARBA" id="ARBA00022723"/>
    </source>
</evidence>
<dbReference type="RefSeq" id="WP_066836874.1">
    <property type="nucleotide sequence ID" value="NZ_CANSTI010000075.1"/>
</dbReference>
<dbReference type="EMBL" id="LSTQ01000001">
    <property type="protein sequence ID" value="OAH32483.1"/>
    <property type="molecule type" value="Genomic_DNA"/>
</dbReference>
<dbReference type="Pfam" id="PF01903">
    <property type="entry name" value="CbiX"/>
    <property type="match status" value="1"/>
</dbReference>
<dbReference type="Gene3D" id="3.40.50.1400">
    <property type="match status" value="2"/>
</dbReference>
<dbReference type="PANTHER" id="PTHR33542">
    <property type="entry name" value="SIROHYDROCHLORIN FERROCHELATASE, CHLOROPLASTIC"/>
    <property type="match status" value="1"/>
</dbReference>
<dbReference type="InterPro" id="IPR050963">
    <property type="entry name" value="Sirohydro_Cobaltochel/CbiX"/>
</dbReference>
<name>A0A177IUI5_9CORY</name>
<dbReference type="GO" id="GO:0016829">
    <property type="term" value="F:lyase activity"/>
    <property type="evidence" value="ECO:0007669"/>
    <property type="project" value="UniProtKB-KW"/>
</dbReference>
<protein>
    <submittedName>
        <fullName evidence="3">Sirohydrochlorin cobaltochelatase</fullName>
    </submittedName>
</protein>
<dbReference type="STRING" id="1705.CA21670_09420"/>
<sequence>MSQAFIALSHGSRHPQAAVGIDKLVARTSSVTGAFGQAAHLEFDTPSLVDAAVSLKERGFERATLMPLLFTNGFHMRYDVPNVVAEAQRISGVELHPTAGLGTGTEVLEQLRTRLFQDVAAGDNPHVILYAVGSSNVAANEAVVRLGVRLADATGFQTSTLFATPGAGRAGFLWGNKGLRLQATAHSRIHLLPLFVTQGLLLDSANTAMAEIMHITGSQITSSAPLGSQLAEILAHRLSHAQRTEVASPAQVPQTT</sequence>